<keyword evidence="3" id="KW-1185">Reference proteome</keyword>
<dbReference type="PANTHER" id="PTHR37332:SF1">
    <property type="entry name" value="ELMO DOMAIN-CONTAINING PROTEIN"/>
    <property type="match status" value="1"/>
</dbReference>
<dbReference type="EMBL" id="JAUKUD010000001">
    <property type="protein sequence ID" value="KAK0754684.1"/>
    <property type="molecule type" value="Genomic_DNA"/>
</dbReference>
<dbReference type="PANTHER" id="PTHR37332">
    <property type="entry name" value="EXPRESSED PROTEIN"/>
    <property type="match status" value="1"/>
</dbReference>
<dbReference type="Proteomes" id="UP001172155">
    <property type="component" value="Unassembled WGS sequence"/>
</dbReference>
<comment type="caution">
    <text evidence="2">The sequence shown here is derived from an EMBL/GenBank/DDBJ whole genome shotgun (WGS) entry which is preliminary data.</text>
</comment>
<proteinExistence type="predicted"/>
<evidence type="ECO:0000256" key="1">
    <source>
        <dbReference type="SAM" id="MobiDB-lite"/>
    </source>
</evidence>
<dbReference type="AlphaFoldDB" id="A0AA40FBE1"/>
<sequence length="451" mass="47970">MQSTTTPTSNVAFFSSFFGGSSNNFAASTSNNTKSRPGTSSGEAGGVPPSVDASPSSRNVLQKDRDRRPSFGRKSSFSTSSPSKSSTKRRTSSYGANGGVAGFNAVPPLPDLNIAAAAKLSRDAEALQSPASIDSFSKMMSRTAPTPVNGYSSAGPGQLGPPANVVSGMGQPQSELGTLHQNIQDTANKRISTLEYLRKAHEGRVYWFNTLLFDKPDLARMPYFDNRKLARRATNYLLLGISLPTVIDLNSNNATDFLRSLLTLLAEFENFQALHSESGAPNSLSRARFPQMFRRTGPSLAKGRRSSSATSGEFGGADVHESGGLGAMVAPSVLSLAPSNGVINFAASETDLLPGEEYSHLLTPSLPFDPDFFETFATLCDVLIDTYTRLLSLVPTPRECGGSVADMFAKVDSRVRKIIISGVIKEFEDSSRAGVRAEVANVGRVVLGGLM</sequence>
<name>A0AA40FBE1_9PEZI</name>
<evidence type="ECO:0000313" key="2">
    <source>
        <dbReference type="EMBL" id="KAK0754684.1"/>
    </source>
</evidence>
<evidence type="ECO:0000313" key="3">
    <source>
        <dbReference type="Proteomes" id="UP001172155"/>
    </source>
</evidence>
<protein>
    <submittedName>
        <fullName evidence="2">Uncharacterized protein</fullName>
    </submittedName>
</protein>
<accession>A0AA40FBE1</accession>
<organism evidence="2 3">
    <name type="scientific">Schizothecium vesticola</name>
    <dbReference type="NCBI Taxonomy" id="314040"/>
    <lineage>
        <taxon>Eukaryota</taxon>
        <taxon>Fungi</taxon>
        <taxon>Dikarya</taxon>
        <taxon>Ascomycota</taxon>
        <taxon>Pezizomycotina</taxon>
        <taxon>Sordariomycetes</taxon>
        <taxon>Sordariomycetidae</taxon>
        <taxon>Sordariales</taxon>
        <taxon>Schizotheciaceae</taxon>
        <taxon>Schizothecium</taxon>
    </lineage>
</organism>
<feature type="region of interest" description="Disordered" evidence="1">
    <location>
        <begin position="25"/>
        <end position="96"/>
    </location>
</feature>
<reference evidence="2" key="1">
    <citation type="submission" date="2023-06" db="EMBL/GenBank/DDBJ databases">
        <title>Genome-scale phylogeny and comparative genomics of the fungal order Sordariales.</title>
        <authorList>
            <consortium name="Lawrence Berkeley National Laboratory"/>
            <person name="Hensen N."/>
            <person name="Bonometti L."/>
            <person name="Westerberg I."/>
            <person name="Brannstrom I.O."/>
            <person name="Guillou S."/>
            <person name="Cros-Aarteil S."/>
            <person name="Calhoun S."/>
            <person name="Haridas S."/>
            <person name="Kuo A."/>
            <person name="Mondo S."/>
            <person name="Pangilinan J."/>
            <person name="Riley R."/>
            <person name="LaButti K."/>
            <person name="Andreopoulos B."/>
            <person name="Lipzen A."/>
            <person name="Chen C."/>
            <person name="Yanf M."/>
            <person name="Daum C."/>
            <person name="Ng V."/>
            <person name="Clum A."/>
            <person name="Steindorff A."/>
            <person name="Ohm R."/>
            <person name="Martin F."/>
            <person name="Silar P."/>
            <person name="Natvig D."/>
            <person name="Lalanne C."/>
            <person name="Gautier V."/>
            <person name="Ament-velasquez S.L."/>
            <person name="Kruys A."/>
            <person name="Hutchinson M.I."/>
            <person name="Powell A.J."/>
            <person name="Barry K."/>
            <person name="Miller A.N."/>
            <person name="Grigoriev I.V."/>
            <person name="Debuchy R."/>
            <person name="Gladieux P."/>
            <person name="Thoren M.H."/>
            <person name="Johannesson H."/>
        </authorList>
    </citation>
    <scope>NUCLEOTIDE SEQUENCE</scope>
    <source>
        <strain evidence="2">SMH3187-1</strain>
    </source>
</reference>
<feature type="compositionally biased region" description="Low complexity" evidence="1">
    <location>
        <begin position="72"/>
        <end position="85"/>
    </location>
</feature>
<gene>
    <name evidence="2" type="ORF">B0T18DRAFT_425035</name>
</gene>